<keyword evidence="4" id="KW-1185">Reference proteome</keyword>
<dbReference type="InterPro" id="IPR050249">
    <property type="entry name" value="Pseudomonas-type_ThrB"/>
</dbReference>
<dbReference type="SUPFAM" id="SSF56112">
    <property type="entry name" value="Protein kinase-like (PK-like)"/>
    <property type="match status" value="1"/>
</dbReference>
<comment type="similarity">
    <text evidence="1">Belongs to the pseudomonas-type ThrB family.</text>
</comment>
<gene>
    <name evidence="3" type="primary">yerI</name>
    <name evidence="3" type="ORF">GCM10010841_09660</name>
</gene>
<dbReference type="PANTHER" id="PTHR21064:SF6">
    <property type="entry name" value="AMINOGLYCOSIDE PHOSPHOTRANSFERASE DOMAIN-CONTAINING PROTEIN"/>
    <property type="match status" value="1"/>
</dbReference>
<sequence length="312" mass="35139">MLARFGMADAQALGGFESAVFATPERVLKLTHTLRREKGMVAAEVHFTRYLDGQGVPVARPLLSETGHWVEERSDPAGGTWLAFAVARLPGHPLRASHLTPEVVGAWGRLMGRMHVLARRYTPDPALPRRRHWHTGSVLDLRRLPPGLDEQRRRGQALIERIKAWPRTPENYGLIHSDLHGNNLHWDGQTLHVFDFDDCEQHFFLNDLAVSLHGVAQLTPPGQEAAAFGQRFLQLFVPAYQEICALPPNWREDLAALLCLRDVVLLGALSEAWGVGTPRERWERDGDRVMFERYARRVGQGEPICAIDWAGL</sequence>
<evidence type="ECO:0000313" key="4">
    <source>
        <dbReference type="Proteomes" id="UP000661918"/>
    </source>
</evidence>
<dbReference type="EMBL" id="BMOM01000005">
    <property type="protein sequence ID" value="GGM03292.1"/>
    <property type="molecule type" value="Genomic_DNA"/>
</dbReference>
<evidence type="ECO:0000259" key="2">
    <source>
        <dbReference type="Pfam" id="PF01636"/>
    </source>
</evidence>
<proteinExistence type="inferred from homology"/>
<dbReference type="Pfam" id="PF01636">
    <property type="entry name" value="APH"/>
    <property type="match status" value="1"/>
</dbReference>
<reference evidence="4" key="1">
    <citation type="journal article" date="2019" name="Int. J. Syst. Evol. Microbiol.">
        <title>The Global Catalogue of Microorganisms (GCM) 10K type strain sequencing project: providing services to taxonomists for standard genome sequencing and annotation.</title>
        <authorList>
            <consortium name="The Broad Institute Genomics Platform"/>
            <consortium name="The Broad Institute Genome Sequencing Center for Infectious Disease"/>
            <person name="Wu L."/>
            <person name="Ma J."/>
        </authorList>
    </citation>
    <scope>NUCLEOTIDE SEQUENCE [LARGE SCALE GENOMIC DNA]</scope>
    <source>
        <strain evidence="4">JCM 15443</strain>
    </source>
</reference>
<dbReference type="Proteomes" id="UP000661918">
    <property type="component" value="Unassembled WGS sequence"/>
</dbReference>
<feature type="domain" description="Aminoglycoside phosphotransferase" evidence="2">
    <location>
        <begin position="15"/>
        <end position="238"/>
    </location>
</feature>
<protein>
    <recommendedName>
        <fullName evidence="2">Aminoglycoside phosphotransferase domain-containing protein</fullName>
    </recommendedName>
</protein>
<dbReference type="InterPro" id="IPR011009">
    <property type="entry name" value="Kinase-like_dom_sf"/>
</dbReference>
<comment type="caution">
    <text evidence="3">The sequence shown here is derived from an EMBL/GenBank/DDBJ whole genome shotgun (WGS) entry which is preliminary data.</text>
</comment>
<dbReference type="InterPro" id="IPR002575">
    <property type="entry name" value="Aminoglycoside_PTrfase"/>
</dbReference>
<name>A0ABQ2GN26_9DEIO</name>
<accession>A0ABQ2GN26</accession>
<dbReference type="Gene3D" id="3.90.1200.10">
    <property type="match status" value="1"/>
</dbReference>
<evidence type="ECO:0000313" key="3">
    <source>
        <dbReference type="EMBL" id="GGM03292.1"/>
    </source>
</evidence>
<dbReference type="PANTHER" id="PTHR21064">
    <property type="entry name" value="AMINOGLYCOSIDE PHOSPHOTRANSFERASE DOMAIN-CONTAINING PROTEIN-RELATED"/>
    <property type="match status" value="1"/>
</dbReference>
<evidence type="ECO:0000256" key="1">
    <source>
        <dbReference type="ARBA" id="ARBA00038240"/>
    </source>
</evidence>
<organism evidence="3 4">
    <name type="scientific">Deinococcus aerophilus</name>
    <dbReference type="NCBI Taxonomy" id="522488"/>
    <lineage>
        <taxon>Bacteria</taxon>
        <taxon>Thermotogati</taxon>
        <taxon>Deinococcota</taxon>
        <taxon>Deinococci</taxon>
        <taxon>Deinococcales</taxon>
        <taxon>Deinococcaceae</taxon>
        <taxon>Deinococcus</taxon>
    </lineage>
</organism>